<dbReference type="GO" id="GO:0005886">
    <property type="term" value="C:plasma membrane"/>
    <property type="evidence" value="ECO:0007669"/>
    <property type="project" value="UniProtKB-SubCell"/>
</dbReference>
<evidence type="ECO:0000313" key="7">
    <source>
        <dbReference type="EMBL" id="SEK72172.1"/>
    </source>
</evidence>
<dbReference type="Proteomes" id="UP000199256">
    <property type="component" value="Unassembled WGS sequence"/>
</dbReference>
<feature type="transmembrane region" description="Helical" evidence="6">
    <location>
        <begin position="72"/>
        <end position="91"/>
    </location>
</feature>
<feature type="transmembrane region" description="Helical" evidence="6">
    <location>
        <begin position="164"/>
        <end position="182"/>
    </location>
</feature>
<organism evidence="7 8">
    <name type="scientific">Ectothiorhodospira marina</name>
    <dbReference type="NCBI Taxonomy" id="1396821"/>
    <lineage>
        <taxon>Bacteria</taxon>
        <taxon>Pseudomonadati</taxon>
        <taxon>Pseudomonadota</taxon>
        <taxon>Gammaproteobacteria</taxon>
        <taxon>Chromatiales</taxon>
        <taxon>Ectothiorhodospiraceae</taxon>
        <taxon>Ectothiorhodospira</taxon>
    </lineage>
</organism>
<dbReference type="Pfam" id="PF03899">
    <property type="entry name" value="ATP-synt_I"/>
    <property type="match status" value="1"/>
</dbReference>
<evidence type="ECO:0000313" key="8">
    <source>
        <dbReference type="Proteomes" id="UP000199256"/>
    </source>
</evidence>
<reference evidence="8" key="1">
    <citation type="submission" date="2016-10" db="EMBL/GenBank/DDBJ databases">
        <authorList>
            <person name="Varghese N."/>
            <person name="Submissions S."/>
        </authorList>
    </citation>
    <scope>NUCLEOTIDE SEQUENCE [LARGE SCALE GENOMIC DNA]</scope>
    <source>
        <strain evidence="8">DSM 241</strain>
    </source>
</reference>
<sequence>MASLATSISGSSNLVFVNSSVDHPLADSYNAALLSSVQRSSGAPKKQGEAPIDDMTQHPLAQARLWNRATKFILGLQLLVAALGYLGGYLAGGPETAWAALMGGLISFISTAYFAFRVFSGRRGRPAKTIVRSFYVGETQKIFLTVALFVVAIVWLEVEFLPMFLTYMAGLMAFWLALLPVMSGANE</sequence>
<keyword evidence="3 6" id="KW-0812">Transmembrane</keyword>
<evidence type="ECO:0000256" key="2">
    <source>
        <dbReference type="ARBA" id="ARBA00022475"/>
    </source>
</evidence>
<keyword evidence="2" id="KW-1003">Cell membrane</keyword>
<accession>A0A1H7JCK1</accession>
<name>A0A1H7JCK1_9GAMM</name>
<keyword evidence="8" id="KW-1185">Reference proteome</keyword>
<dbReference type="InterPro" id="IPR005598">
    <property type="entry name" value="ATP_synth_I"/>
</dbReference>
<gene>
    <name evidence="7" type="ORF">SAMN05444515_104144</name>
</gene>
<dbReference type="EMBL" id="FOAA01000004">
    <property type="protein sequence ID" value="SEK72172.1"/>
    <property type="molecule type" value="Genomic_DNA"/>
</dbReference>
<evidence type="ECO:0000256" key="4">
    <source>
        <dbReference type="ARBA" id="ARBA00022989"/>
    </source>
</evidence>
<feature type="transmembrane region" description="Helical" evidence="6">
    <location>
        <begin position="97"/>
        <end position="120"/>
    </location>
</feature>
<evidence type="ECO:0000256" key="1">
    <source>
        <dbReference type="ARBA" id="ARBA00004651"/>
    </source>
</evidence>
<evidence type="ECO:0000256" key="3">
    <source>
        <dbReference type="ARBA" id="ARBA00022692"/>
    </source>
</evidence>
<keyword evidence="5 6" id="KW-0472">Membrane</keyword>
<dbReference type="AlphaFoldDB" id="A0A1H7JCK1"/>
<feature type="transmembrane region" description="Helical" evidence="6">
    <location>
        <begin position="141"/>
        <end position="158"/>
    </location>
</feature>
<evidence type="ECO:0000256" key="5">
    <source>
        <dbReference type="ARBA" id="ARBA00023136"/>
    </source>
</evidence>
<comment type="subcellular location">
    <subcellularLocation>
        <location evidence="1">Cell membrane</location>
        <topology evidence="1">Multi-pass membrane protein</topology>
    </subcellularLocation>
</comment>
<keyword evidence="4 6" id="KW-1133">Transmembrane helix</keyword>
<evidence type="ECO:0000256" key="6">
    <source>
        <dbReference type="SAM" id="Phobius"/>
    </source>
</evidence>
<dbReference type="STRING" id="1396821.SAMN05444515_104144"/>
<protein>
    <submittedName>
        <fullName evidence="7">ATP synthase protein I</fullName>
    </submittedName>
</protein>
<proteinExistence type="predicted"/>